<dbReference type="AlphaFoldDB" id="A0AAN7CH11"/>
<protein>
    <recommendedName>
        <fullName evidence="2">HNH nuclease domain-containing protein</fullName>
    </recommendedName>
</protein>
<reference evidence="3" key="2">
    <citation type="submission" date="2023-05" db="EMBL/GenBank/DDBJ databases">
        <authorList>
            <consortium name="Lawrence Berkeley National Laboratory"/>
            <person name="Steindorff A."/>
            <person name="Hensen N."/>
            <person name="Bonometti L."/>
            <person name="Westerberg I."/>
            <person name="Brannstrom I.O."/>
            <person name="Guillou S."/>
            <person name="Cros-Aarteil S."/>
            <person name="Calhoun S."/>
            <person name="Haridas S."/>
            <person name="Kuo A."/>
            <person name="Mondo S."/>
            <person name="Pangilinan J."/>
            <person name="Riley R."/>
            <person name="Labutti K."/>
            <person name="Andreopoulos B."/>
            <person name="Lipzen A."/>
            <person name="Chen C."/>
            <person name="Yanf M."/>
            <person name="Daum C."/>
            <person name="Ng V."/>
            <person name="Clum A."/>
            <person name="Ohm R."/>
            <person name="Martin F."/>
            <person name="Silar P."/>
            <person name="Natvig D."/>
            <person name="Lalanne C."/>
            <person name="Gautier V."/>
            <person name="Ament-Velasquez S.L."/>
            <person name="Kruys A."/>
            <person name="Hutchinson M.I."/>
            <person name="Powell A.J."/>
            <person name="Barry K."/>
            <person name="Miller A.N."/>
            <person name="Grigoriev I.V."/>
            <person name="Debuchy R."/>
            <person name="Gladieux P."/>
            <person name="Thoren M.H."/>
            <person name="Johannesson H."/>
        </authorList>
    </citation>
    <scope>NUCLEOTIDE SEQUENCE</scope>
    <source>
        <strain evidence="3">CBS 532.94</strain>
    </source>
</reference>
<feature type="region of interest" description="Disordered" evidence="1">
    <location>
        <begin position="310"/>
        <end position="416"/>
    </location>
</feature>
<evidence type="ECO:0000256" key="1">
    <source>
        <dbReference type="SAM" id="MobiDB-lite"/>
    </source>
</evidence>
<reference evidence="3" key="1">
    <citation type="journal article" date="2023" name="Mol. Phylogenet. Evol.">
        <title>Genome-scale phylogeny and comparative genomics of the fungal order Sordariales.</title>
        <authorList>
            <person name="Hensen N."/>
            <person name="Bonometti L."/>
            <person name="Westerberg I."/>
            <person name="Brannstrom I.O."/>
            <person name="Guillou S."/>
            <person name="Cros-Aarteil S."/>
            <person name="Calhoun S."/>
            <person name="Haridas S."/>
            <person name="Kuo A."/>
            <person name="Mondo S."/>
            <person name="Pangilinan J."/>
            <person name="Riley R."/>
            <person name="LaButti K."/>
            <person name="Andreopoulos B."/>
            <person name="Lipzen A."/>
            <person name="Chen C."/>
            <person name="Yan M."/>
            <person name="Daum C."/>
            <person name="Ng V."/>
            <person name="Clum A."/>
            <person name="Steindorff A."/>
            <person name="Ohm R.A."/>
            <person name="Martin F."/>
            <person name="Silar P."/>
            <person name="Natvig D.O."/>
            <person name="Lalanne C."/>
            <person name="Gautier V."/>
            <person name="Ament-Velasquez S.L."/>
            <person name="Kruys A."/>
            <person name="Hutchinson M.I."/>
            <person name="Powell A.J."/>
            <person name="Barry K."/>
            <person name="Miller A.N."/>
            <person name="Grigoriev I.V."/>
            <person name="Debuchy R."/>
            <person name="Gladieux P."/>
            <person name="Hiltunen Thoren M."/>
            <person name="Johannesson H."/>
        </authorList>
    </citation>
    <scope>NUCLEOTIDE SEQUENCE</scope>
    <source>
        <strain evidence="3">CBS 532.94</strain>
    </source>
</reference>
<sequence>MQLKQAFTPPERHGPDLLCLSALDGGNGIEYDIALTSCCIVTGNTFATGWLATRVTPGDGGGPHFHRVGGPDDGILRDREYHFCVGEHDPVTCKQYPVVRSFDHWRFPHGDIPSPWKDLQVDSYATDPDLNLKSKAAASARDRTCRISGYFDAVEAAHLVPLADGHWFRSNNMQRYCCLPTDPHPINDERNLAVSTQPFAASSSSSAAHASAVQLALHVMLPLRSGQLLSLYHNRALQQPVRGIPVEFLFARFVWTLFADENMPFLNGAVKHNVLLFDPSEGRSYEEALYSSEVRKYAKLFESYSCGRSVSPRKRQRSSQPRPRTDAEAFETDWHADDGDESSEEQWTRGRRRKRSFEAPERDDCDPPSLGASFISASDASIATAPNERYPTNAPSKGPDEPLESCSKRPRLPTGV</sequence>
<feature type="domain" description="HNH nuclease" evidence="2">
    <location>
        <begin position="145"/>
        <end position="192"/>
    </location>
</feature>
<comment type="caution">
    <text evidence="3">The sequence shown here is derived from an EMBL/GenBank/DDBJ whole genome shotgun (WGS) entry which is preliminary data.</text>
</comment>
<evidence type="ECO:0000313" key="3">
    <source>
        <dbReference type="EMBL" id="KAK4241904.1"/>
    </source>
</evidence>
<proteinExistence type="predicted"/>
<accession>A0AAN7CH11</accession>
<name>A0AAN7CH11_9PEZI</name>
<feature type="compositionally biased region" description="Basic and acidic residues" evidence="1">
    <location>
        <begin position="323"/>
        <end position="337"/>
    </location>
</feature>
<dbReference type="EMBL" id="MU860015">
    <property type="protein sequence ID" value="KAK4241904.1"/>
    <property type="molecule type" value="Genomic_DNA"/>
</dbReference>
<evidence type="ECO:0000313" key="4">
    <source>
        <dbReference type="Proteomes" id="UP001303760"/>
    </source>
</evidence>
<dbReference type="InterPro" id="IPR003615">
    <property type="entry name" value="HNH_nuc"/>
</dbReference>
<keyword evidence="4" id="KW-1185">Reference proteome</keyword>
<dbReference type="Pfam" id="PF13391">
    <property type="entry name" value="HNH_2"/>
    <property type="match status" value="1"/>
</dbReference>
<dbReference type="Proteomes" id="UP001303760">
    <property type="component" value="Unassembled WGS sequence"/>
</dbReference>
<evidence type="ECO:0000259" key="2">
    <source>
        <dbReference type="Pfam" id="PF13391"/>
    </source>
</evidence>
<gene>
    <name evidence="3" type="ORF">C8A03DRAFT_40738</name>
</gene>
<feature type="compositionally biased region" description="Low complexity" evidence="1">
    <location>
        <begin position="372"/>
        <end position="385"/>
    </location>
</feature>
<organism evidence="3 4">
    <name type="scientific">Achaetomium macrosporum</name>
    <dbReference type="NCBI Taxonomy" id="79813"/>
    <lineage>
        <taxon>Eukaryota</taxon>
        <taxon>Fungi</taxon>
        <taxon>Dikarya</taxon>
        <taxon>Ascomycota</taxon>
        <taxon>Pezizomycotina</taxon>
        <taxon>Sordariomycetes</taxon>
        <taxon>Sordariomycetidae</taxon>
        <taxon>Sordariales</taxon>
        <taxon>Chaetomiaceae</taxon>
        <taxon>Achaetomium</taxon>
    </lineage>
</organism>